<evidence type="ECO:0000259" key="2">
    <source>
        <dbReference type="Pfam" id="PF22552"/>
    </source>
</evidence>
<dbReference type="Pfam" id="PF22552">
    <property type="entry name" value="TY-Chap3"/>
    <property type="match status" value="1"/>
</dbReference>
<dbReference type="InterPro" id="IPR054344">
    <property type="entry name" value="TY-Chap_N"/>
</dbReference>
<feature type="compositionally biased region" description="Polar residues" evidence="1">
    <location>
        <begin position="166"/>
        <end position="189"/>
    </location>
</feature>
<protein>
    <recommendedName>
        <fullName evidence="2">TY-Chap N-terminal domain-containing protein</fullName>
    </recommendedName>
</protein>
<reference evidence="3 4" key="1">
    <citation type="submission" date="2021-03" db="EMBL/GenBank/DDBJ databases">
        <title>Sequencing the genomes of 1000 actinobacteria strains.</title>
        <authorList>
            <person name="Klenk H.-P."/>
        </authorList>
    </citation>
    <scope>NUCLEOTIDE SEQUENCE [LARGE SCALE GENOMIC DNA]</scope>
    <source>
        <strain evidence="3 4">DSM 45510</strain>
    </source>
</reference>
<comment type="caution">
    <text evidence="3">The sequence shown here is derived from an EMBL/GenBank/DDBJ whole genome shotgun (WGS) entry which is preliminary data.</text>
</comment>
<gene>
    <name evidence="3" type="ORF">JOM49_003270</name>
</gene>
<sequence length="233" mass="25573">MTEVSDWETFGGGLTETLREVSDRVFLVVFSRAQPRIFVQFAGGEHELHAEAAAPTADPSSMTAAGWVPPTGDDPPNWTFFLPLPALTVEYAALAARCVVALRDTHGLATPDGLVYKAWRDAEWPSEAPPSERDPNPTLAHPSYAFAQPSPTFAHPNPTLRYPSPTFKQPSSTLARPNSTLRQSSSTLRQPKPTPVQPIPTFDERGSHTRASLYLRVSTTSGISRSVFVRYDR</sequence>
<keyword evidence="4" id="KW-1185">Reference proteome</keyword>
<dbReference type="Proteomes" id="UP000741013">
    <property type="component" value="Unassembled WGS sequence"/>
</dbReference>
<dbReference type="RefSeq" id="WP_209665125.1">
    <property type="nucleotide sequence ID" value="NZ_JAGGMS010000001.1"/>
</dbReference>
<feature type="region of interest" description="Disordered" evidence="1">
    <location>
        <begin position="125"/>
        <end position="207"/>
    </location>
</feature>
<proteinExistence type="predicted"/>
<accession>A0ABS4PQQ6</accession>
<name>A0ABS4PQQ6_9PSEU</name>
<evidence type="ECO:0000313" key="4">
    <source>
        <dbReference type="Proteomes" id="UP000741013"/>
    </source>
</evidence>
<dbReference type="EMBL" id="JAGGMS010000001">
    <property type="protein sequence ID" value="MBP2181744.1"/>
    <property type="molecule type" value="Genomic_DNA"/>
</dbReference>
<evidence type="ECO:0000256" key="1">
    <source>
        <dbReference type="SAM" id="MobiDB-lite"/>
    </source>
</evidence>
<feature type="domain" description="TY-Chap N-terminal" evidence="2">
    <location>
        <begin position="6"/>
        <end position="114"/>
    </location>
</feature>
<evidence type="ECO:0000313" key="3">
    <source>
        <dbReference type="EMBL" id="MBP2181744.1"/>
    </source>
</evidence>
<organism evidence="3 4">
    <name type="scientific">Amycolatopsis magusensis</name>
    <dbReference type="NCBI Taxonomy" id="882444"/>
    <lineage>
        <taxon>Bacteria</taxon>
        <taxon>Bacillati</taxon>
        <taxon>Actinomycetota</taxon>
        <taxon>Actinomycetes</taxon>
        <taxon>Pseudonocardiales</taxon>
        <taxon>Pseudonocardiaceae</taxon>
        <taxon>Amycolatopsis</taxon>
    </lineage>
</organism>